<dbReference type="InterPro" id="IPR037185">
    <property type="entry name" value="EmrE-like"/>
</dbReference>
<keyword evidence="1" id="KW-0472">Membrane</keyword>
<organism evidence="2 3">
    <name type="scientific">Chryseolinea lacunae</name>
    <dbReference type="NCBI Taxonomy" id="2801331"/>
    <lineage>
        <taxon>Bacteria</taxon>
        <taxon>Pseudomonadati</taxon>
        <taxon>Bacteroidota</taxon>
        <taxon>Cytophagia</taxon>
        <taxon>Cytophagales</taxon>
        <taxon>Fulvivirgaceae</taxon>
        <taxon>Chryseolinea</taxon>
    </lineage>
</organism>
<feature type="transmembrane region" description="Helical" evidence="1">
    <location>
        <begin position="96"/>
        <end position="116"/>
    </location>
</feature>
<gene>
    <name evidence="2" type="ORF">JI741_23545</name>
</gene>
<keyword evidence="1" id="KW-1133">Transmembrane helix</keyword>
<dbReference type="Pfam" id="PF04657">
    <property type="entry name" value="DMT_YdcZ"/>
    <property type="match status" value="1"/>
</dbReference>
<dbReference type="EMBL" id="JAERRB010000010">
    <property type="protein sequence ID" value="MBL0744226.1"/>
    <property type="molecule type" value="Genomic_DNA"/>
</dbReference>
<proteinExistence type="predicted"/>
<feature type="transmembrane region" description="Helical" evidence="1">
    <location>
        <begin position="35"/>
        <end position="55"/>
    </location>
</feature>
<name>A0ABS1KXP8_9BACT</name>
<reference evidence="2 3" key="1">
    <citation type="submission" date="2021-01" db="EMBL/GenBank/DDBJ databases">
        <title>Chryseolinea sp. Jin1 Genome sequencing and assembly.</title>
        <authorList>
            <person name="Kim I."/>
        </authorList>
    </citation>
    <scope>NUCLEOTIDE SEQUENCE [LARGE SCALE GENOMIC DNA]</scope>
    <source>
        <strain evidence="2 3">Jin1</strain>
    </source>
</reference>
<feature type="transmembrane region" description="Helical" evidence="1">
    <location>
        <begin position="67"/>
        <end position="90"/>
    </location>
</feature>
<accession>A0ABS1KXP8</accession>
<protein>
    <submittedName>
        <fullName evidence="2">DMT family transporter</fullName>
    </submittedName>
</protein>
<comment type="caution">
    <text evidence="2">The sequence shown here is derived from an EMBL/GenBank/DDBJ whole genome shotgun (WGS) entry which is preliminary data.</text>
</comment>
<feature type="transmembrane region" description="Helical" evidence="1">
    <location>
        <begin position="128"/>
        <end position="144"/>
    </location>
</feature>
<dbReference type="SUPFAM" id="SSF103481">
    <property type="entry name" value="Multidrug resistance efflux transporter EmrE"/>
    <property type="match status" value="1"/>
</dbReference>
<dbReference type="PANTHER" id="PTHR34821">
    <property type="entry name" value="INNER MEMBRANE PROTEIN YDCZ"/>
    <property type="match status" value="1"/>
</dbReference>
<dbReference type="InterPro" id="IPR006750">
    <property type="entry name" value="YdcZ"/>
</dbReference>
<dbReference type="PANTHER" id="PTHR34821:SF2">
    <property type="entry name" value="INNER MEMBRANE PROTEIN YDCZ"/>
    <property type="match status" value="1"/>
</dbReference>
<evidence type="ECO:0000313" key="3">
    <source>
        <dbReference type="Proteomes" id="UP000613030"/>
    </source>
</evidence>
<keyword evidence="3" id="KW-1185">Reference proteome</keyword>
<dbReference type="RefSeq" id="WP_202013884.1">
    <property type="nucleotide sequence ID" value="NZ_JAERRB010000010.1"/>
</dbReference>
<evidence type="ECO:0000313" key="2">
    <source>
        <dbReference type="EMBL" id="MBL0744226.1"/>
    </source>
</evidence>
<dbReference type="Proteomes" id="UP000613030">
    <property type="component" value="Unassembled WGS sequence"/>
</dbReference>
<sequence length="147" mass="15562">MNRPLWILIALLCGAVLPIQAGLNARLGKAFENPLYASLTSFLVGSVALIVYVLVSGQPVSFAGARSVPAVTWIGGVLGAFYVTAMVLAFPRLGPALTFGLVVAGQMAISLVLDHFNILVAQPHPINPWRIVGVAFVVIGVIIIRKF</sequence>
<keyword evidence="1" id="KW-0812">Transmembrane</keyword>
<evidence type="ECO:0000256" key="1">
    <source>
        <dbReference type="SAM" id="Phobius"/>
    </source>
</evidence>